<accession>A0AAN8GHM2</accession>
<feature type="compositionally biased region" description="Low complexity" evidence="1">
    <location>
        <begin position="59"/>
        <end position="72"/>
    </location>
</feature>
<dbReference type="EMBL" id="JAZGQO010000015">
    <property type="protein sequence ID" value="KAK6169164.1"/>
    <property type="molecule type" value="Genomic_DNA"/>
</dbReference>
<feature type="region of interest" description="Disordered" evidence="1">
    <location>
        <begin position="1"/>
        <end position="25"/>
    </location>
</feature>
<comment type="caution">
    <text evidence="2">The sequence shown here is derived from an EMBL/GenBank/DDBJ whole genome shotgun (WGS) entry which is preliminary data.</text>
</comment>
<keyword evidence="3" id="KW-1185">Reference proteome</keyword>
<dbReference type="AlphaFoldDB" id="A0AAN8GHM2"/>
<evidence type="ECO:0000313" key="3">
    <source>
        <dbReference type="Proteomes" id="UP001347796"/>
    </source>
</evidence>
<protein>
    <submittedName>
        <fullName evidence="2">Uncharacterized protein</fullName>
    </submittedName>
</protein>
<dbReference type="Proteomes" id="UP001347796">
    <property type="component" value="Unassembled WGS sequence"/>
</dbReference>
<evidence type="ECO:0000313" key="2">
    <source>
        <dbReference type="EMBL" id="KAK6169164.1"/>
    </source>
</evidence>
<feature type="compositionally biased region" description="Polar residues" evidence="1">
    <location>
        <begin position="47"/>
        <end position="58"/>
    </location>
</feature>
<gene>
    <name evidence="2" type="ORF">SNE40_020265</name>
</gene>
<evidence type="ECO:0000256" key="1">
    <source>
        <dbReference type="SAM" id="MobiDB-lite"/>
    </source>
</evidence>
<proteinExistence type="predicted"/>
<name>A0AAN8GHM2_PATCE</name>
<reference evidence="2 3" key="1">
    <citation type="submission" date="2024-01" db="EMBL/GenBank/DDBJ databases">
        <title>The genome of the rayed Mediterranean limpet Patella caerulea (Linnaeus, 1758).</title>
        <authorList>
            <person name="Anh-Thu Weber A."/>
            <person name="Halstead-Nussloch G."/>
        </authorList>
    </citation>
    <scope>NUCLEOTIDE SEQUENCE [LARGE SCALE GENOMIC DNA]</scope>
    <source>
        <strain evidence="2">AATW-2023a</strain>
        <tissue evidence="2">Whole specimen</tissue>
    </source>
</reference>
<feature type="region of interest" description="Disordered" evidence="1">
    <location>
        <begin position="47"/>
        <end position="90"/>
    </location>
</feature>
<sequence length="153" mass="17588">MASARSNKRLRSEIDEEGDESLPISKRINGLHIQNERNSYLNQEDQLSPLIQPNNINGHQESWQQQASQQPNHHAHLSPLSVPAEHSHHQETNLNNNIENRQSSSSSVLLNPDLLGYEPELTVTENPHYFHINEVLYRAHVDRATRTNQFFNS</sequence>
<organism evidence="2 3">
    <name type="scientific">Patella caerulea</name>
    <name type="common">Rayed Mediterranean limpet</name>
    <dbReference type="NCBI Taxonomy" id="87958"/>
    <lineage>
        <taxon>Eukaryota</taxon>
        <taxon>Metazoa</taxon>
        <taxon>Spiralia</taxon>
        <taxon>Lophotrochozoa</taxon>
        <taxon>Mollusca</taxon>
        <taxon>Gastropoda</taxon>
        <taxon>Patellogastropoda</taxon>
        <taxon>Patelloidea</taxon>
        <taxon>Patellidae</taxon>
        <taxon>Patella</taxon>
    </lineage>
</organism>